<protein>
    <recommendedName>
        <fullName evidence="2">DUF2800 domain-containing protein</fullName>
    </recommendedName>
</protein>
<dbReference type="EMBL" id="LR796339">
    <property type="protein sequence ID" value="CAB4137550.1"/>
    <property type="molecule type" value="Genomic_DNA"/>
</dbReference>
<dbReference type="Gene3D" id="3.90.320.10">
    <property type="match status" value="1"/>
</dbReference>
<accession>A0A6J5LXP7</accession>
<proteinExistence type="predicted"/>
<evidence type="ECO:0000313" key="1">
    <source>
        <dbReference type="EMBL" id="CAB4137550.1"/>
    </source>
</evidence>
<dbReference type="Pfam" id="PF10926">
    <property type="entry name" value="DUF2800"/>
    <property type="match status" value="1"/>
</dbReference>
<dbReference type="InterPro" id="IPR011604">
    <property type="entry name" value="PDDEXK-like_dom_sf"/>
</dbReference>
<gene>
    <name evidence="1" type="ORF">UFOVP317_46</name>
</gene>
<sequence>MGQHAKLSASGSHRWLACPASVKAEEGLPDKSSIHAAEGTAAHELAEIVLKYGGDCQDWIGKKLPESLWPVDQEMADYVQEYVNFVRYHGHQEAFSAFEVRVDFSDWVPDGFGTCDALIIDAKTMHVIDLKYGKGVPVSPYQNSQGMLYALGAYADYGDMAEIETVRITIAQPRVNEGAPESWEIPLPELLKWGEWVRQRAEKCFEPDAEFVPGNKQCQWCKAKPTCKALATMTEQAIMAEFDDVTDADSLTPVNRLSDDQLAAVLKAKKLIASWLEAVESHVFERLDNGGSFTGYKLVAGKSNRRWIDEAEAGTALFELLGDAAYTQKLLSPAQAEKALGKKQASAITPFVTKGEGAPTLVPDDDPRPSIGVTADDFEFAIPKWQFMPNTAR</sequence>
<name>A0A6J5LXP7_9CAUD</name>
<organism evidence="1">
    <name type="scientific">uncultured Caudovirales phage</name>
    <dbReference type="NCBI Taxonomy" id="2100421"/>
    <lineage>
        <taxon>Viruses</taxon>
        <taxon>Duplodnaviria</taxon>
        <taxon>Heunggongvirae</taxon>
        <taxon>Uroviricota</taxon>
        <taxon>Caudoviricetes</taxon>
        <taxon>Peduoviridae</taxon>
        <taxon>Maltschvirus</taxon>
        <taxon>Maltschvirus maltsch</taxon>
    </lineage>
</organism>
<dbReference type="InterPro" id="IPR021229">
    <property type="entry name" value="DUF2800"/>
</dbReference>
<evidence type="ECO:0008006" key="2">
    <source>
        <dbReference type="Google" id="ProtNLM"/>
    </source>
</evidence>
<reference evidence="1" key="1">
    <citation type="submission" date="2020-04" db="EMBL/GenBank/DDBJ databases">
        <authorList>
            <person name="Chiriac C."/>
            <person name="Salcher M."/>
            <person name="Ghai R."/>
            <person name="Kavagutti S V."/>
        </authorList>
    </citation>
    <scope>NUCLEOTIDE SEQUENCE</scope>
</reference>